<evidence type="ECO:0000313" key="3">
    <source>
        <dbReference type="EMBL" id="KAG7356155.1"/>
    </source>
</evidence>
<dbReference type="OrthoDB" id="51747at2759"/>
<keyword evidence="2" id="KW-0472">Membrane</keyword>
<proteinExistence type="predicted"/>
<feature type="compositionally biased region" description="Low complexity" evidence="1">
    <location>
        <begin position="34"/>
        <end position="43"/>
    </location>
</feature>
<dbReference type="Proteomes" id="UP000693970">
    <property type="component" value="Unassembled WGS sequence"/>
</dbReference>
<evidence type="ECO:0000256" key="2">
    <source>
        <dbReference type="SAM" id="Phobius"/>
    </source>
</evidence>
<dbReference type="AlphaFoldDB" id="A0A9K3PQC9"/>
<keyword evidence="4" id="KW-1185">Reference proteome</keyword>
<dbReference type="EMBL" id="JAGRRH010000015">
    <property type="protein sequence ID" value="KAG7356155.1"/>
    <property type="molecule type" value="Genomic_DNA"/>
</dbReference>
<evidence type="ECO:0000256" key="1">
    <source>
        <dbReference type="SAM" id="MobiDB-lite"/>
    </source>
</evidence>
<comment type="caution">
    <text evidence="3">The sequence shown here is derived from an EMBL/GenBank/DDBJ whole genome shotgun (WGS) entry which is preliminary data.</text>
</comment>
<gene>
    <name evidence="3" type="ORF">IV203_000841</name>
</gene>
<keyword evidence="2" id="KW-1133">Transmembrane helix</keyword>
<reference evidence="3" key="1">
    <citation type="journal article" date="2021" name="Sci. Rep.">
        <title>Diploid genomic architecture of Nitzschia inconspicua, an elite biomass production diatom.</title>
        <authorList>
            <person name="Oliver A."/>
            <person name="Podell S."/>
            <person name="Pinowska A."/>
            <person name="Traller J.C."/>
            <person name="Smith S.R."/>
            <person name="McClure R."/>
            <person name="Beliaev A."/>
            <person name="Bohutskyi P."/>
            <person name="Hill E.A."/>
            <person name="Rabines A."/>
            <person name="Zheng H."/>
            <person name="Allen L.Z."/>
            <person name="Kuo A."/>
            <person name="Grigoriev I.V."/>
            <person name="Allen A.E."/>
            <person name="Hazlebeck D."/>
            <person name="Allen E.E."/>
        </authorList>
    </citation>
    <scope>NUCLEOTIDE SEQUENCE</scope>
    <source>
        <strain evidence="3">Hildebrandi</strain>
    </source>
</reference>
<feature type="compositionally biased region" description="Low complexity" evidence="1">
    <location>
        <begin position="50"/>
        <end position="61"/>
    </location>
</feature>
<evidence type="ECO:0000313" key="4">
    <source>
        <dbReference type="Proteomes" id="UP000693970"/>
    </source>
</evidence>
<keyword evidence="2" id="KW-0812">Transmembrane</keyword>
<feature type="region of interest" description="Disordered" evidence="1">
    <location>
        <begin position="1"/>
        <end position="75"/>
    </location>
</feature>
<sequence length="103" mass="11150">MLQRTRVLLSKSSGRTIVRDPRKSRTPSTVTVTQSSSSSQLQPHQPPQNLPYYQQQQQQAQPPLPFEPTHQNQQSIGSSMASYAIAGAGVALGFTLVGILFGG</sequence>
<accession>A0A9K3PQC9</accession>
<protein>
    <submittedName>
        <fullName evidence="3">Uncharacterized protein</fullName>
    </submittedName>
</protein>
<feature type="transmembrane region" description="Helical" evidence="2">
    <location>
        <begin position="80"/>
        <end position="101"/>
    </location>
</feature>
<organism evidence="3 4">
    <name type="scientific">Nitzschia inconspicua</name>
    <dbReference type="NCBI Taxonomy" id="303405"/>
    <lineage>
        <taxon>Eukaryota</taxon>
        <taxon>Sar</taxon>
        <taxon>Stramenopiles</taxon>
        <taxon>Ochrophyta</taxon>
        <taxon>Bacillariophyta</taxon>
        <taxon>Bacillariophyceae</taxon>
        <taxon>Bacillariophycidae</taxon>
        <taxon>Bacillariales</taxon>
        <taxon>Bacillariaceae</taxon>
        <taxon>Nitzschia</taxon>
    </lineage>
</organism>
<reference evidence="3" key="2">
    <citation type="submission" date="2021-04" db="EMBL/GenBank/DDBJ databases">
        <authorList>
            <person name="Podell S."/>
        </authorList>
    </citation>
    <scope>NUCLEOTIDE SEQUENCE</scope>
    <source>
        <strain evidence="3">Hildebrandi</strain>
    </source>
</reference>
<name>A0A9K3PQC9_9STRA</name>